<gene>
    <name evidence="2" type="ORF">DL1_14755</name>
</gene>
<evidence type="ECO:0000313" key="3">
    <source>
        <dbReference type="Proteomes" id="UP000027725"/>
    </source>
</evidence>
<organism evidence="2 3">
    <name type="scientific">Thioclava dalianensis</name>
    <dbReference type="NCBI Taxonomy" id="1185766"/>
    <lineage>
        <taxon>Bacteria</taxon>
        <taxon>Pseudomonadati</taxon>
        <taxon>Pseudomonadota</taxon>
        <taxon>Alphaproteobacteria</taxon>
        <taxon>Rhodobacterales</taxon>
        <taxon>Paracoccaceae</taxon>
        <taxon>Thioclava</taxon>
    </lineage>
</organism>
<comment type="caution">
    <text evidence="2">The sequence shown here is derived from an EMBL/GenBank/DDBJ whole genome shotgun (WGS) entry which is preliminary data.</text>
</comment>
<dbReference type="GO" id="GO:0006355">
    <property type="term" value="P:regulation of DNA-templated transcription"/>
    <property type="evidence" value="ECO:0007669"/>
    <property type="project" value="InterPro"/>
</dbReference>
<dbReference type="InterPro" id="IPR010985">
    <property type="entry name" value="Ribbon_hlx_hlx"/>
</dbReference>
<sequence>MMALSSKRPSQRDEIKSKLLNDVTETNEKKRRLNAEIEDSLYRRIKGRAAEEGRTISSITRDLWIEYLSK</sequence>
<dbReference type="EMBL" id="JHEH01000045">
    <property type="protein sequence ID" value="KEP68139.1"/>
    <property type="molecule type" value="Genomic_DNA"/>
</dbReference>
<proteinExistence type="predicted"/>
<dbReference type="Gene3D" id="1.10.1220.10">
    <property type="entry name" value="Met repressor-like"/>
    <property type="match status" value="1"/>
</dbReference>
<dbReference type="SUPFAM" id="SSF47598">
    <property type="entry name" value="Ribbon-helix-helix"/>
    <property type="match status" value="1"/>
</dbReference>
<dbReference type="AlphaFoldDB" id="A0A074T8U1"/>
<evidence type="ECO:0000256" key="1">
    <source>
        <dbReference type="SAM" id="MobiDB-lite"/>
    </source>
</evidence>
<evidence type="ECO:0008006" key="4">
    <source>
        <dbReference type="Google" id="ProtNLM"/>
    </source>
</evidence>
<feature type="compositionally biased region" description="Basic and acidic residues" evidence="1">
    <location>
        <begin position="10"/>
        <end position="19"/>
    </location>
</feature>
<dbReference type="RefSeq" id="WP_038069307.1">
    <property type="nucleotide sequence ID" value="NZ_JHEH01000045.1"/>
</dbReference>
<accession>A0A074T8U1</accession>
<name>A0A074T8U1_9RHOB</name>
<dbReference type="InterPro" id="IPR013321">
    <property type="entry name" value="Arc_rbn_hlx_hlx"/>
</dbReference>
<feature type="region of interest" description="Disordered" evidence="1">
    <location>
        <begin position="1"/>
        <end position="20"/>
    </location>
</feature>
<keyword evidence="3" id="KW-1185">Reference proteome</keyword>
<protein>
    <recommendedName>
        <fullName evidence="4">CopG family transcriptional regulator</fullName>
    </recommendedName>
</protein>
<dbReference type="STRING" id="1185766.SAMN05216224_12023"/>
<evidence type="ECO:0000313" key="2">
    <source>
        <dbReference type="EMBL" id="KEP68139.1"/>
    </source>
</evidence>
<reference evidence="2 3" key="1">
    <citation type="submission" date="2014-03" db="EMBL/GenBank/DDBJ databases">
        <title>The draft genome sequence of Thioclava dalianensis DLFJ1-1.</title>
        <authorList>
            <person name="Lai Q."/>
            <person name="Shao Z."/>
        </authorList>
    </citation>
    <scope>NUCLEOTIDE SEQUENCE [LARGE SCALE GENOMIC DNA]</scope>
    <source>
        <strain evidence="2 3">DLFJ1-1</strain>
    </source>
</reference>
<dbReference type="Proteomes" id="UP000027725">
    <property type="component" value="Unassembled WGS sequence"/>
</dbReference>